<gene>
    <name evidence="2" type="ORF">O7M46_08315</name>
</gene>
<dbReference type="HAMAP" id="MF_01187">
    <property type="entry name" value="UPF0434"/>
    <property type="match status" value="1"/>
</dbReference>
<dbReference type="Proteomes" id="UP001224083">
    <property type="component" value="Unassembled WGS sequence"/>
</dbReference>
<dbReference type="Gene3D" id="2.20.25.10">
    <property type="match status" value="1"/>
</dbReference>
<evidence type="ECO:0000256" key="1">
    <source>
        <dbReference type="HAMAP-Rule" id="MF_01187"/>
    </source>
</evidence>
<dbReference type="EMBL" id="JAQAHH010000009">
    <property type="protein sequence ID" value="MDP9500963.1"/>
    <property type="molecule type" value="Genomic_DNA"/>
</dbReference>
<protein>
    <recommendedName>
        <fullName evidence="1">UPF0434 protein O7M46_08315</fullName>
    </recommendedName>
</protein>
<organism evidence="2 3">
    <name type="scientific">Bisgaard Taxon 45</name>
    <dbReference type="NCBI Taxonomy" id="304289"/>
    <lineage>
        <taxon>Bacteria</taxon>
        <taxon>Pseudomonadati</taxon>
        <taxon>Pseudomonadota</taxon>
        <taxon>Gammaproteobacteria</taxon>
        <taxon>Pasteurellales</taxon>
        <taxon>Pasteurellaceae</taxon>
    </lineage>
</organism>
<evidence type="ECO:0000313" key="2">
    <source>
        <dbReference type="EMBL" id="MDP9500963.1"/>
    </source>
</evidence>
<comment type="caution">
    <text evidence="2">The sequence shown here is derived from an EMBL/GenBank/DDBJ whole genome shotgun (WGS) entry which is preliminary data.</text>
</comment>
<proteinExistence type="inferred from homology"/>
<reference evidence="2 3" key="1">
    <citation type="submission" date="2022-12" db="EMBL/GenBank/DDBJ databases">
        <title>Genome sequence of Pasteurellaceae Bisgaard Taxon 45.</title>
        <authorList>
            <person name="Foggin C."/>
            <person name="Rosen L.E."/>
            <person name="Henton M."/>
            <person name="Buys A."/>
            <person name="Floyd T."/>
            <person name="Turner A.D."/>
            <person name="Tarbin J."/>
            <person name="Lloyd A.S."/>
            <person name="Chaitezvi C."/>
            <person name="Ellis R.J."/>
            <person name="Roberts H.C."/>
            <person name="Dastjerdi A."/>
            <person name="Nunez A."/>
            <person name="Van Vliet A.H."/>
            <person name="Steinbach F."/>
        </authorList>
    </citation>
    <scope>NUCLEOTIDE SEQUENCE [LARGE SCALE GENOMIC DNA]</scope>
    <source>
        <strain evidence="2 3">VF20HR</strain>
    </source>
</reference>
<sequence length="60" mass="6645">MDSTLLEIVACPICQGRLVFDKATQKLICHFDNVAYDINQGIPVLLAEQAIPLSNVQEED</sequence>
<keyword evidence="3" id="KW-1185">Reference proteome</keyword>
<dbReference type="PANTHER" id="PTHR33505">
    <property type="entry name" value="ZGC:162634"/>
    <property type="match status" value="1"/>
</dbReference>
<dbReference type="Pfam" id="PF03966">
    <property type="entry name" value="Trm112p"/>
    <property type="match status" value="1"/>
</dbReference>
<dbReference type="InterPro" id="IPR005651">
    <property type="entry name" value="Trm112-like"/>
</dbReference>
<dbReference type="SUPFAM" id="SSF158997">
    <property type="entry name" value="Trm112p-like"/>
    <property type="match status" value="1"/>
</dbReference>
<name>A0ABT9KFX3_9PAST</name>
<accession>A0ABT9KFX3</accession>
<dbReference type="PANTHER" id="PTHR33505:SF4">
    <property type="entry name" value="PROTEIN PREY, MITOCHONDRIAL"/>
    <property type="match status" value="1"/>
</dbReference>
<evidence type="ECO:0000313" key="3">
    <source>
        <dbReference type="Proteomes" id="UP001224083"/>
    </source>
</evidence>
<comment type="similarity">
    <text evidence="1">Belongs to the UPF0434 family.</text>
</comment>